<dbReference type="EMBL" id="UINC01056388">
    <property type="protein sequence ID" value="SVB76360.1"/>
    <property type="molecule type" value="Genomic_DNA"/>
</dbReference>
<evidence type="ECO:0008006" key="2">
    <source>
        <dbReference type="Google" id="ProtNLM"/>
    </source>
</evidence>
<evidence type="ECO:0000313" key="1">
    <source>
        <dbReference type="EMBL" id="SVB76360.1"/>
    </source>
</evidence>
<dbReference type="GO" id="GO:0070573">
    <property type="term" value="F:metallodipeptidase activity"/>
    <property type="evidence" value="ECO:0007669"/>
    <property type="project" value="InterPro"/>
</dbReference>
<organism evidence="1">
    <name type="scientific">marine metagenome</name>
    <dbReference type="NCBI Taxonomy" id="408172"/>
    <lineage>
        <taxon>unclassified sequences</taxon>
        <taxon>metagenomes</taxon>
        <taxon>ecological metagenomes</taxon>
    </lineage>
</organism>
<proteinExistence type="predicted"/>
<dbReference type="GO" id="GO:0006508">
    <property type="term" value="P:proteolysis"/>
    <property type="evidence" value="ECO:0007669"/>
    <property type="project" value="InterPro"/>
</dbReference>
<dbReference type="Pfam" id="PF01244">
    <property type="entry name" value="Peptidase_M19"/>
    <property type="match status" value="1"/>
</dbReference>
<dbReference type="InterPro" id="IPR008257">
    <property type="entry name" value="Pept_M19"/>
</dbReference>
<gene>
    <name evidence="1" type="ORF">METZ01_LOCUS229214</name>
</gene>
<dbReference type="Gene3D" id="3.20.20.140">
    <property type="entry name" value="Metal-dependent hydrolases"/>
    <property type="match status" value="1"/>
</dbReference>
<name>A0A382GMJ7_9ZZZZ</name>
<feature type="non-terminal residue" evidence="1">
    <location>
        <position position="380"/>
    </location>
</feature>
<reference evidence="1" key="1">
    <citation type="submission" date="2018-05" db="EMBL/GenBank/DDBJ databases">
        <authorList>
            <person name="Lanie J.A."/>
            <person name="Ng W.-L."/>
            <person name="Kazmierczak K.M."/>
            <person name="Andrzejewski T.M."/>
            <person name="Davidsen T.M."/>
            <person name="Wayne K.J."/>
            <person name="Tettelin H."/>
            <person name="Glass J.I."/>
            <person name="Rusch D."/>
            <person name="Podicherti R."/>
            <person name="Tsui H.-C.T."/>
            <person name="Winkler M.E."/>
        </authorList>
    </citation>
    <scope>NUCLEOTIDE SEQUENCE</scope>
</reference>
<dbReference type="SUPFAM" id="SSF51556">
    <property type="entry name" value="Metallo-dependent hydrolases"/>
    <property type="match status" value="1"/>
</dbReference>
<sequence>MKKQERHLSKEEALELHQEALVIDSKQPPATSGFIFTERMKLDLLDMDKAGYTRSQAASQLAKVATEEIRNSESARDQYLSLWHRSGVNVASGTYSAGIEIERAYESATEGIAQARSYIDALQGELKLILKAKDIEDVYKSGKHGLILDFQDTLPFGTDLSKIEYFYNLGLRVVQLTYNLRNLVGDGCTERYKTGLTYFGQTVVQKLNEMNMAVDVSHCSQQVGWDALEISSAPIVVTHSSSNAICFHDRGKDDDLAKAIAEKGGFFGVVIVPGFIQNNGSIATLDDFADHVTHLVNVMGIDHVGIGTDICANGPETGLIYDDEFPDSMPAQIEYFKKNPSEFNWGGFRPEHRLTPDYRIDGYSNFGDWPNITAKLAEKG</sequence>
<dbReference type="PANTHER" id="PTHR10443:SF12">
    <property type="entry name" value="DIPEPTIDASE"/>
    <property type="match status" value="1"/>
</dbReference>
<dbReference type="PANTHER" id="PTHR10443">
    <property type="entry name" value="MICROSOMAL DIPEPTIDASE"/>
    <property type="match status" value="1"/>
</dbReference>
<dbReference type="PROSITE" id="PS51365">
    <property type="entry name" value="RENAL_DIPEPTIDASE_2"/>
    <property type="match status" value="1"/>
</dbReference>
<dbReference type="InterPro" id="IPR032466">
    <property type="entry name" value="Metal_Hydrolase"/>
</dbReference>
<accession>A0A382GMJ7</accession>
<dbReference type="AlphaFoldDB" id="A0A382GMJ7"/>
<protein>
    <recommendedName>
        <fullName evidence="2">Membrane dipeptidase</fullName>
    </recommendedName>
</protein>